<evidence type="ECO:0000313" key="1">
    <source>
        <dbReference type="EMBL" id="WMV51026.1"/>
    </source>
</evidence>
<accession>A0AAF0UTW2</accession>
<organism evidence="1 2">
    <name type="scientific">Solanum verrucosum</name>
    <dbReference type="NCBI Taxonomy" id="315347"/>
    <lineage>
        <taxon>Eukaryota</taxon>
        <taxon>Viridiplantae</taxon>
        <taxon>Streptophyta</taxon>
        <taxon>Embryophyta</taxon>
        <taxon>Tracheophyta</taxon>
        <taxon>Spermatophyta</taxon>
        <taxon>Magnoliopsida</taxon>
        <taxon>eudicotyledons</taxon>
        <taxon>Gunneridae</taxon>
        <taxon>Pentapetalae</taxon>
        <taxon>asterids</taxon>
        <taxon>lamiids</taxon>
        <taxon>Solanales</taxon>
        <taxon>Solanaceae</taxon>
        <taxon>Solanoideae</taxon>
        <taxon>Solaneae</taxon>
        <taxon>Solanum</taxon>
    </lineage>
</organism>
<keyword evidence="2" id="KW-1185">Reference proteome</keyword>
<protein>
    <submittedName>
        <fullName evidence="1">Uncharacterized protein</fullName>
    </submittedName>
</protein>
<reference evidence="1" key="1">
    <citation type="submission" date="2023-08" db="EMBL/GenBank/DDBJ databases">
        <title>A de novo genome assembly of Solanum verrucosum Schlechtendal, a Mexican diploid species geographically isolated from the other diploid A-genome species in potato relatives.</title>
        <authorList>
            <person name="Hosaka K."/>
        </authorList>
    </citation>
    <scope>NUCLEOTIDE SEQUENCE</scope>
    <source>
        <tissue evidence="1">Young leaves</tissue>
    </source>
</reference>
<dbReference type="EMBL" id="CP133621">
    <property type="protein sequence ID" value="WMV51026.1"/>
    <property type="molecule type" value="Genomic_DNA"/>
</dbReference>
<gene>
    <name evidence="1" type="ORF">MTR67_044411</name>
</gene>
<evidence type="ECO:0000313" key="2">
    <source>
        <dbReference type="Proteomes" id="UP001234989"/>
    </source>
</evidence>
<dbReference type="Proteomes" id="UP001234989">
    <property type="component" value="Chromosome 10"/>
</dbReference>
<proteinExistence type="predicted"/>
<dbReference type="AlphaFoldDB" id="A0AAF0UTW2"/>
<sequence length="95" mass="10637">MSIVDESLMKYNKLANCNFLAFLLSLIENKGKIAKTKPYAHCHFSFCLLCQINQYLGSLQSSVLYFLLTDLLSGKLVGEHAWQNLTNLSIGGVFC</sequence>
<name>A0AAF0UTW2_SOLVR</name>